<dbReference type="InterPro" id="IPR012910">
    <property type="entry name" value="Plug_dom"/>
</dbReference>
<dbReference type="InterPro" id="IPR039426">
    <property type="entry name" value="TonB-dep_rcpt-like"/>
</dbReference>
<proteinExistence type="inferred from homology"/>
<dbReference type="PROSITE" id="PS52016">
    <property type="entry name" value="TONB_DEPENDENT_REC_3"/>
    <property type="match status" value="1"/>
</dbReference>
<gene>
    <name evidence="4" type="ORF">I6I98_18345</name>
</gene>
<dbReference type="InterPro" id="IPR023997">
    <property type="entry name" value="TonB-dep_OMP_SusC/RagA_CS"/>
</dbReference>
<keyword evidence="5" id="KW-1185">Reference proteome</keyword>
<name>A0ABX7CMA9_SPHMU</name>
<feature type="signal peptide" evidence="2">
    <location>
        <begin position="1"/>
        <end position="35"/>
    </location>
</feature>
<dbReference type="Pfam" id="PF13715">
    <property type="entry name" value="CarbopepD_reg_2"/>
    <property type="match status" value="1"/>
</dbReference>
<evidence type="ECO:0000256" key="1">
    <source>
        <dbReference type="PROSITE-ProRule" id="PRU01360"/>
    </source>
</evidence>
<keyword evidence="4" id="KW-0675">Receptor</keyword>
<sequence>MQKKRHCCQNHNLKQFMRISTVLSGFLMTSAIVCASTKSYGQKELNNAVSVNFKNISLQEALEQLQTKYHIPLAYNNQDSFLKVKINYRGAKLAKDVLKEMLEPYHLTYEVRHDFVRILKTAKSAHANTQVQKDITGTVTNTKGETLAGVSITLKDKPNVGTTTDIHGKFIIAAPSGSLLVFQSIGYKKIEIAANSQTPLEVRLEPTEAGLDEVVVVGFGTQKKISVVGAQSTVTAKDLQVPVANLTNALAGRIAGVVSVQRTGEPGFDDSSIWIRGISTFSQGLSEPLVLVDGTPRKMSNVDPEDIESFTVLKDAAATAVYGVRGANGVVIIKTKSGTPGKPKFNIRYYEGLTQMTKLPEFADGITYMKMSNEALTNRGAAPIYSDEKIQKTASGEDPYLYPNVDWMGALFNKFGHQRRGNMNINGGSDMSNYYVGVSYFDEVGLYKQDKSVNYNQQVGYKRYNLTSNLTVRPSTLTKIELGVQGYLANANYPASSQGTIFENAWLMTPVIHPIMFENGTVPDQRAGSLMNPYAHLTQTGYANQWRNQLFSNLRATQELPFITKGLSATAMFSFDVYNYTSMRRTKRPDSFLATGRDENGVMQYDQTYVGERFLSFSRNSEGERTIYLEGALNYKRDFGKHSTSGMLLYNKSDRLNSQASTLITSLPYRFLGVSGRATYSYDSRYFMEANFGYNGSENFAPTNRFGFFPSFGLAWVLSEEKFFSGLKDKISLAKIRFSHGKVGNSKILISNDELRFAYISTIKDDAGGYNFGKNSQTKFDKGVNIGEYGVNVTWETSIKSNLGIDLQTKNNAVNLQLDFFSERRSGIFLRRGNVPSYVGLQSAPSGNLGIIDNKGIDGSLTWNKKFDDFSFQLLGNITYNRNKVIENDQPNPLYPWQDDRGRKLGLRKGYIALGLFDSEDDINNGPLHPGLVKPGDIKFQDVNGDGKIDDFDKVPIGYGTIPELVYGLGFSFTYKNWSLSTLFQGVGNVDVMMTGEGLNPFSVSMSRGNLLSNIEYRWTIENPRQDAFYPRLSDGSPNSNFVQSTWWLKNGRYVRLKDVQLSYQLPKHIVKHAKLDAASIFFSGYNLLTWSPFKFWDVELGDGKGSRYPNIKTYSLGLNINF</sequence>
<evidence type="ECO:0000259" key="3">
    <source>
        <dbReference type="Pfam" id="PF07715"/>
    </source>
</evidence>
<keyword evidence="1" id="KW-0812">Transmembrane</keyword>
<dbReference type="EMBL" id="CP068224">
    <property type="protein sequence ID" value="QQT52223.1"/>
    <property type="molecule type" value="Genomic_DNA"/>
</dbReference>
<dbReference type="InterPro" id="IPR037066">
    <property type="entry name" value="Plug_dom_sf"/>
</dbReference>
<dbReference type="Proteomes" id="UP000595498">
    <property type="component" value="Chromosome"/>
</dbReference>
<keyword evidence="1" id="KW-0472">Membrane</keyword>
<keyword evidence="1" id="KW-0813">Transport</keyword>
<feature type="domain" description="TonB-dependent receptor plug" evidence="3">
    <location>
        <begin position="224"/>
        <end position="330"/>
    </location>
</feature>
<dbReference type="Gene3D" id="2.170.130.10">
    <property type="entry name" value="TonB-dependent receptor, plug domain"/>
    <property type="match status" value="1"/>
</dbReference>
<protein>
    <submittedName>
        <fullName evidence="4">TonB-dependent receptor</fullName>
    </submittedName>
</protein>
<dbReference type="InterPro" id="IPR023996">
    <property type="entry name" value="TonB-dep_OMP_SusC/RagA"/>
</dbReference>
<dbReference type="NCBIfam" id="TIGR04056">
    <property type="entry name" value="OMP_RagA_SusC"/>
    <property type="match status" value="1"/>
</dbReference>
<keyword evidence="1" id="KW-0998">Cell outer membrane</keyword>
<dbReference type="InterPro" id="IPR008969">
    <property type="entry name" value="CarboxyPept-like_regulatory"/>
</dbReference>
<evidence type="ECO:0000313" key="4">
    <source>
        <dbReference type="EMBL" id="QQT52223.1"/>
    </source>
</evidence>
<dbReference type="NCBIfam" id="TIGR04057">
    <property type="entry name" value="SusC_RagA_signa"/>
    <property type="match status" value="1"/>
</dbReference>
<evidence type="ECO:0000313" key="5">
    <source>
        <dbReference type="Proteomes" id="UP000595498"/>
    </source>
</evidence>
<accession>A0ABX7CMA9</accession>
<reference evidence="4 5" key="1">
    <citation type="submission" date="2021-01" db="EMBL/GenBank/DDBJ databases">
        <title>FDA dAtabase for Regulatory Grade micrObial Sequences (FDA-ARGOS): Supporting development and validation of Infectious Disease Dx tests.</title>
        <authorList>
            <person name="Sproer C."/>
            <person name="Gronow S."/>
            <person name="Severitt S."/>
            <person name="Schroder I."/>
            <person name="Tallon L."/>
            <person name="Sadzewicz L."/>
            <person name="Zhao X."/>
            <person name="Boylan J."/>
            <person name="Ott S."/>
            <person name="Bowen H."/>
            <person name="Vavikolanu K."/>
            <person name="Mehta A."/>
            <person name="Aluvathingal J."/>
            <person name="Nadendla S."/>
            <person name="Lowell S."/>
            <person name="Myers T."/>
            <person name="Yan Y."/>
            <person name="Sichtig H."/>
        </authorList>
    </citation>
    <scope>NUCLEOTIDE SEQUENCE [LARGE SCALE GENOMIC DNA]</scope>
    <source>
        <strain evidence="4 5">FDAARGOS_1141</strain>
    </source>
</reference>
<dbReference type="Pfam" id="PF07715">
    <property type="entry name" value="Plug"/>
    <property type="match status" value="1"/>
</dbReference>
<evidence type="ECO:0000256" key="2">
    <source>
        <dbReference type="SAM" id="SignalP"/>
    </source>
</evidence>
<comment type="subcellular location">
    <subcellularLocation>
        <location evidence="1">Cell outer membrane</location>
        <topology evidence="1">Multi-pass membrane protein</topology>
    </subcellularLocation>
</comment>
<dbReference type="SUPFAM" id="SSF56935">
    <property type="entry name" value="Porins"/>
    <property type="match status" value="1"/>
</dbReference>
<keyword evidence="2" id="KW-0732">Signal</keyword>
<comment type="similarity">
    <text evidence="1">Belongs to the TonB-dependent receptor family.</text>
</comment>
<feature type="chain" id="PRO_5046208638" evidence="2">
    <location>
        <begin position="36"/>
        <end position="1123"/>
    </location>
</feature>
<keyword evidence="1" id="KW-1134">Transmembrane beta strand</keyword>
<dbReference type="Gene3D" id="2.60.40.1120">
    <property type="entry name" value="Carboxypeptidase-like, regulatory domain"/>
    <property type="match status" value="1"/>
</dbReference>
<dbReference type="SUPFAM" id="SSF49464">
    <property type="entry name" value="Carboxypeptidase regulatory domain-like"/>
    <property type="match status" value="1"/>
</dbReference>
<organism evidence="4 5">
    <name type="scientific">Sphingobacterium multivorum</name>
    <dbReference type="NCBI Taxonomy" id="28454"/>
    <lineage>
        <taxon>Bacteria</taxon>
        <taxon>Pseudomonadati</taxon>
        <taxon>Bacteroidota</taxon>
        <taxon>Sphingobacteriia</taxon>
        <taxon>Sphingobacteriales</taxon>
        <taxon>Sphingobacteriaceae</taxon>
        <taxon>Sphingobacterium</taxon>
    </lineage>
</organism>